<dbReference type="Pfam" id="PF08386">
    <property type="entry name" value="Abhydrolase_4"/>
    <property type="match status" value="1"/>
</dbReference>
<evidence type="ECO:0000313" key="6">
    <source>
        <dbReference type="EMBL" id="KZZ94726.1"/>
    </source>
</evidence>
<evidence type="ECO:0000259" key="5">
    <source>
        <dbReference type="Pfam" id="PF08386"/>
    </source>
</evidence>
<keyword evidence="3" id="KW-0732">Signal</keyword>
<dbReference type="AlphaFoldDB" id="A0A168B356"/>
<dbReference type="PROSITE" id="PS51257">
    <property type="entry name" value="PROKAR_LIPOPROTEIN"/>
    <property type="match status" value="1"/>
</dbReference>
<gene>
    <name evidence="6" type="ORF">AAL_04837</name>
</gene>
<dbReference type="STRING" id="1081109.A0A168B356"/>
<dbReference type="PANTHER" id="PTHR43248:SF25">
    <property type="entry name" value="AB HYDROLASE-1 DOMAIN-CONTAINING PROTEIN-RELATED"/>
    <property type="match status" value="1"/>
</dbReference>
<keyword evidence="6" id="KW-0645">Protease</keyword>
<proteinExistence type="inferred from homology"/>
<keyword evidence="6" id="KW-0031">Aminopeptidase</keyword>
<dbReference type="OrthoDB" id="425534at2759"/>
<dbReference type="Pfam" id="PF00561">
    <property type="entry name" value="Abhydrolase_1"/>
    <property type="match status" value="1"/>
</dbReference>
<dbReference type="PANTHER" id="PTHR43248">
    <property type="entry name" value="2-SUCCINYL-6-HYDROXY-2,4-CYCLOHEXADIENE-1-CARBOXYLATE SYNTHASE"/>
    <property type="match status" value="1"/>
</dbReference>
<dbReference type="InterPro" id="IPR029058">
    <property type="entry name" value="AB_hydrolase_fold"/>
</dbReference>
<evidence type="ECO:0000259" key="4">
    <source>
        <dbReference type="Pfam" id="PF00561"/>
    </source>
</evidence>
<evidence type="ECO:0000256" key="3">
    <source>
        <dbReference type="SAM" id="SignalP"/>
    </source>
</evidence>
<reference evidence="6 7" key="1">
    <citation type="journal article" date="2016" name="Genome Biol. Evol.">
        <title>Divergent and convergent evolution of fungal pathogenicity.</title>
        <authorList>
            <person name="Shang Y."/>
            <person name="Xiao G."/>
            <person name="Zheng P."/>
            <person name="Cen K."/>
            <person name="Zhan S."/>
            <person name="Wang C."/>
        </authorList>
    </citation>
    <scope>NUCLEOTIDE SEQUENCE [LARGE SCALE GENOMIC DNA]</scope>
    <source>
        <strain evidence="6 7">RCEF 2490</strain>
    </source>
</reference>
<feature type="signal peptide" evidence="3">
    <location>
        <begin position="1"/>
        <end position="21"/>
    </location>
</feature>
<name>A0A168B356_9HYPO</name>
<protein>
    <submittedName>
        <fullName evidence="6">Peptidase S33 tripeptidyl aminopeptidase-lik</fullName>
    </submittedName>
</protein>
<keyword evidence="7" id="KW-1185">Reference proteome</keyword>
<evidence type="ECO:0000256" key="1">
    <source>
        <dbReference type="ARBA" id="ARBA00010088"/>
    </source>
</evidence>
<comment type="similarity">
    <text evidence="1">Belongs to the peptidase S33 family.</text>
</comment>
<feature type="chain" id="PRO_5007895522" evidence="3">
    <location>
        <begin position="22"/>
        <end position="533"/>
    </location>
</feature>
<dbReference type="InterPro" id="IPR013595">
    <property type="entry name" value="Pept_S33_TAP-like_C"/>
</dbReference>
<dbReference type="SUPFAM" id="SSF53474">
    <property type="entry name" value="alpha/beta-Hydrolases"/>
    <property type="match status" value="1"/>
</dbReference>
<evidence type="ECO:0000256" key="2">
    <source>
        <dbReference type="ARBA" id="ARBA00022801"/>
    </source>
</evidence>
<dbReference type="InterPro" id="IPR051601">
    <property type="entry name" value="Serine_prot/Carboxylest_S33"/>
</dbReference>
<keyword evidence="2" id="KW-0378">Hydrolase</keyword>
<evidence type="ECO:0000313" key="7">
    <source>
        <dbReference type="Proteomes" id="UP000078544"/>
    </source>
</evidence>
<dbReference type="GO" id="GO:0004177">
    <property type="term" value="F:aminopeptidase activity"/>
    <property type="evidence" value="ECO:0007669"/>
    <property type="project" value="UniProtKB-KW"/>
</dbReference>
<dbReference type="InterPro" id="IPR000073">
    <property type="entry name" value="AB_hydrolase_1"/>
</dbReference>
<dbReference type="EMBL" id="AZGY01000010">
    <property type="protein sequence ID" value="KZZ94726.1"/>
    <property type="molecule type" value="Genomic_DNA"/>
</dbReference>
<dbReference type="Gene3D" id="3.40.50.1820">
    <property type="entry name" value="alpha/beta hydrolase"/>
    <property type="match status" value="2"/>
</dbReference>
<accession>A0A168B356</accession>
<sequence>MRLRVLLLSLAPSLFPGAAACIQWTPCVLGDTPLRMECASLAVPLDYTDPASNATTLKIQLQRAPARFQTNDTKSILLNFGGPGADGIADFVYFAERMQAATGGGHHLINVVPRGTNETLPFSCFTDNVVRQAELTALAGNASDVALGFLWAKTSLLSARCAAVQNKTGRLIGTAFVARDMMRVVDALGEDGMLRYWGVSYGTVLGATLAAMFPNRVDRVVLDGVVNPFEYYANRETELFTDSDAVFRGFLRGCVANKTACALASTNQTAKGLERTMYNFFQKLKFRPMAYFPPGTERIAGAGLLIDYSLVKAVVYGQLYLPFSWGSLASCLAALVTGNSTSPAIALSCNLTGGSAGTTSAATAAAQRRDQEALQGIKCSDLAPADHAAPSFDDVLPVFRGRHAKSRFFGDIADYLPALCAQWHMPANERYSGNFDVVTRNPLLVIGNTHDPITPLVSAKNVSETFKGSVLLQHDAYGHDSLVQASLCTAKAIRSYFTKGQLPSKGTKCDVKVPLFSGSDGWTDVIAQLNKGG</sequence>
<feature type="domain" description="Peptidase S33 tripeptidyl aminopeptidase-like C-terminal" evidence="5">
    <location>
        <begin position="407"/>
        <end position="509"/>
    </location>
</feature>
<organism evidence="6 7">
    <name type="scientific">Moelleriella libera RCEF 2490</name>
    <dbReference type="NCBI Taxonomy" id="1081109"/>
    <lineage>
        <taxon>Eukaryota</taxon>
        <taxon>Fungi</taxon>
        <taxon>Dikarya</taxon>
        <taxon>Ascomycota</taxon>
        <taxon>Pezizomycotina</taxon>
        <taxon>Sordariomycetes</taxon>
        <taxon>Hypocreomycetidae</taxon>
        <taxon>Hypocreales</taxon>
        <taxon>Clavicipitaceae</taxon>
        <taxon>Moelleriella</taxon>
    </lineage>
</organism>
<comment type="caution">
    <text evidence="6">The sequence shown here is derived from an EMBL/GenBank/DDBJ whole genome shotgun (WGS) entry which is preliminary data.</text>
</comment>
<feature type="domain" description="AB hydrolase-1" evidence="4">
    <location>
        <begin position="174"/>
        <end position="259"/>
    </location>
</feature>
<dbReference type="Proteomes" id="UP000078544">
    <property type="component" value="Unassembled WGS sequence"/>
</dbReference>